<dbReference type="Gene3D" id="3.90.1150.10">
    <property type="entry name" value="Aspartate Aminotransferase, domain 1"/>
    <property type="match status" value="1"/>
</dbReference>
<evidence type="ECO:0000256" key="4">
    <source>
        <dbReference type="ARBA" id="ARBA00022679"/>
    </source>
</evidence>
<keyword evidence="3 6" id="KW-0032">Aminotransferase</keyword>
<feature type="domain" description="Aminotransferase class I/classII large" evidence="7">
    <location>
        <begin position="32"/>
        <end position="379"/>
    </location>
</feature>
<name>A0ABM8B7T3_9BIFI</name>
<dbReference type="PANTHER" id="PTHR46383:SF4">
    <property type="entry name" value="AMINOTRANSFERASE"/>
    <property type="match status" value="1"/>
</dbReference>
<dbReference type="InterPro" id="IPR015424">
    <property type="entry name" value="PyrdxlP-dep_Trfase"/>
</dbReference>
<proteinExistence type="inferred from homology"/>
<dbReference type="CDD" id="cd00609">
    <property type="entry name" value="AAT_like"/>
    <property type="match status" value="1"/>
</dbReference>
<dbReference type="InterPro" id="IPR050596">
    <property type="entry name" value="AspAT/PAT-like"/>
</dbReference>
<reference evidence="8 9" key="1">
    <citation type="journal article" date="2023" name="Microbiol. Spectr.">
        <title>Symbiosis of Carpenter Bees with Uncharacterized Lactic Acid Bacteria Showing NAD Auxotrophy.</title>
        <authorList>
            <person name="Kawasaki S."/>
            <person name="Ozawa K."/>
            <person name="Mori T."/>
            <person name="Yamamoto A."/>
            <person name="Ito M."/>
            <person name="Ohkuma M."/>
            <person name="Sakamoto M."/>
            <person name="Matsutani M."/>
        </authorList>
    </citation>
    <scope>NUCLEOTIDE SEQUENCE [LARGE SCALE GENOMIC DNA]</scope>
    <source>
        <strain evidence="8 9">Kim37-2</strain>
    </source>
</reference>
<evidence type="ECO:0000256" key="3">
    <source>
        <dbReference type="ARBA" id="ARBA00022576"/>
    </source>
</evidence>
<sequence>MSMAETMNQRVLAQTPSDIRTFNADVARIDGIVRLTLGEPDFPTPEHVKQAAIRAIQSDQSHYLPSRGLLALRQAASDFLRSKYGTAYDPETQLIVTTGATGGIYSSLTAMLNPGDTVFIPTPIFPLYIPISQLAGGQVVCIDTSQDGFVLTPERLEAAIAQHPDTAKVLVLSFPVNPTGVTYSRQLLEDLAQVARRHGLFVLSDEIYAELTYSGKHVSMGEILPEQTVVLSGVSKSHAMTGWRIGIAAGPAPMINEIAKVSEFSVTCSTTVAQYAALEAYAHGLDDAEPMRQAYRQRRDFMVQALRQVGLEVANPQGAFYLFIKLPGQMADSWKFAYDLAQQAKVALIPGASFAAGGEGHIRLSYAASMDDLQTAAGRIAQFMAQH</sequence>
<comment type="cofactor">
    <cofactor evidence="1 6">
        <name>pyridoxal 5'-phosphate</name>
        <dbReference type="ChEBI" id="CHEBI:597326"/>
    </cofactor>
</comment>
<keyword evidence="5" id="KW-0663">Pyridoxal phosphate</keyword>
<dbReference type="InterPro" id="IPR015421">
    <property type="entry name" value="PyrdxlP-dep_Trfase_major"/>
</dbReference>
<comment type="similarity">
    <text evidence="2 6">Belongs to the class-I pyridoxal-phosphate-dependent aminotransferase family.</text>
</comment>
<accession>A0ABM8B7T3</accession>
<dbReference type="GO" id="GO:0008483">
    <property type="term" value="F:transaminase activity"/>
    <property type="evidence" value="ECO:0007669"/>
    <property type="project" value="UniProtKB-KW"/>
</dbReference>
<dbReference type="Pfam" id="PF00155">
    <property type="entry name" value="Aminotran_1_2"/>
    <property type="match status" value="1"/>
</dbReference>
<dbReference type="PANTHER" id="PTHR46383">
    <property type="entry name" value="ASPARTATE AMINOTRANSFERASE"/>
    <property type="match status" value="1"/>
</dbReference>
<evidence type="ECO:0000256" key="1">
    <source>
        <dbReference type="ARBA" id="ARBA00001933"/>
    </source>
</evidence>
<dbReference type="PROSITE" id="PS00105">
    <property type="entry name" value="AA_TRANSFER_CLASS_1"/>
    <property type="match status" value="1"/>
</dbReference>
<dbReference type="EC" id="2.6.1.-" evidence="6"/>
<gene>
    <name evidence="8" type="ORF">KIM372_08400</name>
</gene>
<evidence type="ECO:0000256" key="6">
    <source>
        <dbReference type="RuleBase" id="RU000481"/>
    </source>
</evidence>
<protein>
    <recommendedName>
        <fullName evidence="6">Aminotransferase</fullName>
        <ecNumber evidence="6">2.6.1.-</ecNumber>
    </recommendedName>
</protein>
<evidence type="ECO:0000313" key="9">
    <source>
        <dbReference type="Proteomes" id="UP001321766"/>
    </source>
</evidence>
<organism evidence="8 9">
    <name type="scientific">Bombiscardovia nodaiensis</name>
    <dbReference type="NCBI Taxonomy" id="2932181"/>
    <lineage>
        <taxon>Bacteria</taxon>
        <taxon>Bacillati</taxon>
        <taxon>Actinomycetota</taxon>
        <taxon>Actinomycetes</taxon>
        <taxon>Bifidobacteriales</taxon>
        <taxon>Bifidobacteriaceae</taxon>
        <taxon>Bombiscardovia</taxon>
    </lineage>
</organism>
<dbReference type="InterPro" id="IPR004839">
    <property type="entry name" value="Aminotransferase_I/II_large"/>
</dbReference>
<keyword evidence="4 6" id="KW-0808">Transferase</keyword>
<evidence type="ECO:0000313" key="8">
    <source>
        <dbReference type="EMBL" id="BDR52933.1"/>
    </source>
</evidence>
<dbReference type="Gene3D" id="3.40.640.10">
    <property type="entry name" value="Type I PLP-dependent aspartate aminotransferase-like (Major domain)"/>
    <property type="match status" value="1"/>
</dbReference>
<dbReference type="SUPFAM" id="SSF53383">
    <property type="entry name" value="PLP-dependent transferases"/>
    <property type="match status" value="1"/>
</dbReference>
<evidence type="ECO:0000256" key="5">
    <source>
        <dbReference type="ARBA" id="ARBA00022898"/>
    </source>
</evidence>
<dbReference type="InterPro" id="IPR004838">
    <property type="entry name" value="NHTrfase_class1_PyrdxlP-BS"/>
</dbReference>
<dbReference type="Proteomes" id="UP001321766">
    <property type="component" value="Chromosome"/>
</dbReference>
<evidence type="ECO:0000259" key="7">
    <source>
        <dbReference type="Pfam" id="PF00155"/>
    </source>
</evidence>
<dbReference type="InterPro" id="IPR015422">
    <property type="entry name" value="PyrdxlP-dep_Trfase_small"/>
</dbReference>
<evidence type="ECO:0000256" key="2">
    <source>
        <dbReference type="ARBA" id="ARBA00007441"/>
    </source>
</evidence>
<keyword evidence="9" id="KW-1185">Reference proteome</keyword>
<dbReference type="EMBL" id="AP026798">
    <property type="protein sequence ID" value="BDR52933.1"/>
    <property type="molecule type" value="Genomic_DNA"/>
</dbReference>